<dbReference type="PATRIC" id="fig|1330047.3.peg.715"/>
<proteinExistence type="predicted"/>
<name>S7Y6R8_ACIJU</name>
<accession>S7Y6R8</accession>
<comment type="caution">
    <text evidence="4">The sequence shown here is derived from an EMBL/GenBank/DDBJ whole genome shotgun (WGS) entry which is preliminary data.</text>
</comment>
<evidence type="ECO:0000259" key="3">
    <source>
        <dbReference type="Pfam" id="PF18821"/>
    </source>
</evidence>
<dbReference type="Gene3D" id="3.40.50.300">
    <property type="entry name" value="P-loop containing nucleotide triphosphate hydrolases"/>
    <property type="match status" value="1"/>
</dbReference>
<feature type="compositionally biased region" description="Polar residues" evidence="2">
    <location>
        <begin position="976"/>
        <end position="997"/>
    </location>
</feature>
<keyword evidence="1" id="KW-0175">Coiled coil</keyword>
<dbReference type="EMBL" id="ASYZ01000033">
    <property type="protein sequence ID" value="EPR86859.1"/>
    <property type="molecule type" value="Genomic_DNA"/>
</dbReference>
<protein>
    <recommendedName>
        <fullName evidence="3">Large polyvalent protein-associated domain-containing protein</fullName>
    </recommendedName>
</protein>
<gene>
    <name evidence="4" type="ORF">L292_2093</name>
</gene>
<feature type="domain" description="Large polyvalent protein-associated" evidence="3">
    <location>
        <begin position="60"/>
        <end position="151"/>
    </location>
</feature>
<feature type="coiled-coil region" evidence="1">
    <location>
        <begin position="36"/>
        <end position="63"/>
    </location>
</feature>
<evidence type="ECO:0000313" key="5">
    <source>
        <dbReference type="Proteomes" id="UP000018420"/>
    </source>
</evidence>
<dbReference type="InterPro" id="IPR040677">
    <property type="entry name" value="LPD7"/>
</dbReference>
<sequence>MDTVKVNKNEPQALNNGIVFTDAAPDTKPDVWDKIRKEKIEQLEEAEANAKKEKDLLEKLQYKVLPDGSVQYLNDNNLCFTDHGKFIEVQPQLELDRETVLTMLKFAQEKFGGNIELTGTPEFKKFAIELIIEENLKINLKHPEQFALKEQLIKEKIESEAKNKPEQQEDKLPKNGIIGHEVLKDTLKVKPLDIVKIGAEITVDNVSGMGVYKNPVNTMILASDVKDITNIVNNVVSEKDNNENSKTASNSNVESFINNYSSNQKLANAVIESYLNQAEFENQAEFSHQTGNKHFSYLSEGDGKESYLFVEINRDLIVDQIIKDSKNFETLEKTLYQHIHVAEPEDAEKIRAAVAYLGNKTDDVNINDVNNVLETYALNKVHAEFDNFKYSSNVTLGDYAVHAVKKLEEDVYTPANLNSADSYIVHQVVTVQGGSELKSQAELPTFSQALLYAQNLQNLKHISDESKSENERLKTSPLEAYIAIREAALKANAIAVLDQANKNEDGTVDITVSFKDKDTDKFLDLHAQIAKNGQVLLSEHGEKIVKTNKLSILSDTVFDKLVSQKNGEVILKTDNDILDKLEKLNQKSIKFDYNSSPLNTWLNLKSEAQNHGYQAKLELMPDDVRNSKSDAFLVTYYKNGIDISDIKSIIRNGGEAASYVNDKRPIESEFVKFDEWQREKLTHSFSQDQAILKEKQVNVEVQPVPVIAEKSESSTNIINSDFKGEVKKELNRFSTAEKPVAVIMLSTGEDGKKLKDSIEGQYQGNIVYASHKIFQDKPYYQDNESKAWSKSLAQGAMADRKNLMFYGNSHDSESLEQAIRKLKKAGYRVEVKAVPTHELASALQDQTHAVSVKRPPYSPEQLQERHADFANTVLHLQSVKGLVDKIDLVDLKHNRTIENEYNASNDSWGKERAYVAEIIAQMQKAPLTDQELVGLENKIDSAIASVRASHSPHAGQSVVALQHLRSDVEHIERNQDMQQEQQRNRVEPNNSNRPKFA</sequence>
<dbReference type="RefSeq" id="WP_004907647.1">
    <property type="nucleotide sequence ID" value="NZ_ASYZ01000033.1"/>
</dbReference>
<evidence type="ECO:0000256" key="2">
    <source>
        <dbReference type="SAM" id="MobiDB-lite"/>
    </source>
</evidence>
<evidence type="ECO:0000256" key="1">
    <source>
        <dbReference type="SAM" id="Coils"/>
    </source>
</evidence>
<evidence type="ECO:0000313" key="4">
    <source>
        <dbReference type="EMBL" id="EPR86859.1"/>
    </source>
</evidence>
<dbReference type="InterPro" id="IPR027417">
    <property type="entry name" value="P-loop_NTPase"/>
</dbReference>
<dbReference type="Proteomes" id="UP000018420">
    <property type="component" value="Unassembled WGS sequence"/>
</dbReference>
<reference evidence="4 5" key="1">
    <citation type="submission" date="2013-05" db="EMBL/GenBank/DDBJ databases">
        <title>Genome assembly of Acinetobacter junii MTCC 11364.</title>
        <authorList>
            <person name="Khatri I."/>
            <person name="Singh N.K."/>
            <person name="Subramanian S."/>
            <person name="Mayilraj S."/>
        </authorList>
    </citation>
    <scope>NUCLEOTIDE SEQUENCE [LARGE SCALE GENOMIC DNA]</scope>
    <source>
        <strain evidence="4 5">MTCC 11364</strain>
    </source>
</reference>
<dbReference type="AlphaFoldDB" id="S7Y6R8"/>
<feature type="region of interest" description="Disordered" evidence="2">
    <location>
        <begin position="974"/>
        <end position="997"/>
    </location>
</feature>
<organism evidence="4 5">
    <name type="scientific">Acinetobacter junii CIP 107470 = MTCC 11364</name>
    <dbReference type="NCBI Taxonomy" id="1217666"/>
    <lineage>
        <taxon>Bacteria</taxon>
        <taxon>Pseudomonadati</taxon>
        <taxon>Pseudomonadota</taxon>
        <taxon>Gammaproteobacteria</taxon>
        <taxon>Moraxellales</taxon>
        <taxon>Moraxellaceae</taxon>
        <taxon>Acinetobacter</taxon>
    </lineage>
</organism>
<dbReference type="Pfam" id="PF18821">
    <property type="entry name" value="LPD7"/>
    <property type="match status" value="1"/>
</dbReference>